<dbReference type="EMBL" id="CP009530">
    <property type="protein sequence ID" value="AKB57225.1"/>
    <property type="molecule type" value="Genomic_DNA"/>
</dbReference>
<sequence>MKEDEIKKGIQLMCDTSKEISRLYEDKNALINKLNNLSKEDLTPLEYEYRSKSGPVTDLRKDVLKYLLDGNKLDEKSFDEFILAQSMK</sequence>
<dbReference type="KEGG" id="mbar:MSBR2_0709"/>
<dbReference type="HOGENOM" id="CLU_2645864_0_0_2"/>
<dbReference type="Proteomes" id="UP000033079">
    <property type="component" value="Chromosome"/>
</dbReference>
<dbReference type="AlphaFoldDB" id="A0A0E3R1G6"/>
<evidence type="ECO:0000313" key="2">
    <source>
        <dbReference type="Proteomes" id="UP000033079"/>
    </source>
</evidence>
<proteinExistence type="predicted"/>
<dbReference type="GeneID" id="24799649"/>
<name>A0A0E3R1G6_METBA</name>
<accession>A0A0E3R1G6</accession>
<dbReference type="PATRIC" id="fig|1434106.5.peg.887"/>
<protein>
    <submittedName>
        <fullName evidence="1">Uncharacterized protein</fullName>
    </submittedName>
</protein>
<dbReference type="RefSeq" id="WP_048117659.1">
    <property type="nucleotide sequence ID" value="NZ_CP009530.1"/>
</dbReference>
<reference evidence="1 2" key="1">
    <citation type="submission" date="2014-07" db="EMBL/GenBank/DDBJ databases">
        <title>Methanogenic archaea and the global carbon cycle.</title>
        <authorList>
            <person name="Henriksen J.R."/>
            <person name="Luke J."/>
            <person name="Reinhart S."/>
            <person name="Benedict M.N."/>
            <person name="Youngblut N.D."/>
            <person name="Metcalf M.E."/>
            <person name="Whitaker R.J."/>
            <person name="Metcalf W.W."/>
        </authorList>
    </citation>
    <scope>NUCLEOTIDE SEQUENCE [LARGE SCALE GENOMIC DNA]</scope>
    <source>
        <strain evidence="1 2">227</strain>
    </source>
</reference>
<gene>
    <name evidence="1" type="ORF">MSBR2_0709</name>
</gene>
<organism evidence="1 2">
    <name type="scientific">Methanosarcina barkeri 227</name>
    <dbReference type="NCBI Taxonomy" id="1434106"/>
    <lineage>
        <taxon>Archaea</taxon>
        <taxon>Methanobacteriati</taxon>
        <taxon>Methanobacteriota</taxon>
        <taxon>Stenosarchaea group</taxon>
        <taxon>Methanomicrobia</taxon>
        <taxon>Methanosarcinales</taxon>
        <taxon>Methanosarcinaceae</taxon>
        <taxon>Methanosarcina</taxon>
    </lineage>
</organism>
<evidence type="ECO:0000313" key="1">
    <source>
        <dbReference type="EMBL" id="AKB57225.1"/>
    </source>
</evidence>